<evidence type="ECO:0000256" key="3">
    <source>
        <dbReference type="ARBA" id="ARBA00009085"/>
    </source>
</evidence>
<keyword evidence="7" id="KW-0378">Hydrolase</keyword>
<sequence>LGIFPAHIYGNQEDAHEFWTLLLAALDSAASNGMKNSGYNGSPKKNGEPRLTTRLEQMFYGKLRHENRCQSCAGFSVSHEQLQELNLAVQIDNHQGSIGLDDLLRAHFGNEVVNLDCAVCKQGTRCLRSTTICRPPFVLMIQLKRFTQGNKKNSTPISFQHQGETTHLGHYIAIVRGFDGKSWYFYSDHECYRVTEQTLLRREAYLLLYTRKEVAANTDMPALQNGPSPSKIRARSKLAQNSQQFLDDDYCLD</sequence>
<evidence type="ECO:0000256" key="12">
    <source>
        <dbReference type="ARBA" id="ARBA00042420"/>
    </source>
</evidence>
<evidence type="ECO:0000313" key="15">
    <source>
        <dbReference type="EMBL" id="VDK30711.1"/>
    </source>
</evidence>
<dbReference type="PANTHER" id="PTHR24006">
    <property type="entry name" value="UBIQUITIN CARBOXYL-TERMINAL HYDROLASE"/>
    <property type="match status" value="1"/>
</dbReference>
<reference evidence="15 16" key="2">
    <citation type="submission" date="2018-11" db="EMBL/GenBank/DDBJ databases">
        <authorList>
            <consortium name="Pathogen Informatics"/>
        </authorList>
    </citation>
    <scope>NUCLEOTIDE SEQUENCE [LARGE SCALE GENOMIC DNA]</scope>
</reference>
<evidence type="ECO:0000313" key="17">
    <source>
        <dbReference type="WBParaSite" id="GPUH_0000169701-mRNA-1"/>
    </source>
</evidence>
<dbReference type="Pfam" id="PF00443">
    <property type="entry name" value="UCH"/>
    <property type="match status" value="2"/>
</dbReference>
<organism evidence="17">
    <name type="scientific">Gongylonema pulchrum</name>
    <dbReference type="NCBI Taxonomy" id="637853"/>
    <lineage>
        <taxon>Eukaryota</taxon>
        <taxon>Metazoa</taxon>
        <taxon>Ecdysozoa</taxon>
        <taxon>Nematoda</taxon>
        <taxon>Chromadorea</taxon>
        <taxon>Rhabditida</taxon>
        <taxon>Spirurina</taxon>
        <taxon>Spiruromorpha</taxon>
        <taxon>Spiruroidea</taxon>
        <taxon>Gongylonematidae</taxon>
        <taxon>Gongylonema</taxon>
    </lineage>
</organism>
<keyword evidence="8" id="KW-0788">Thiol protease</keyword>
<comment type="catalytic activity">
    <reaction evidence="1">
        <text>Thiol-dependent hydrolysis of ester, thioester, amide, peptide and isopeptide bonds formed by the C-terminal Gly of ubiquitin (a 76-residue protein attached to proteins as an intracellular targeting signal).</text>
        <dbReference type="EC" id="3.4.19.12"/>
    </reaction>
</comment>
<evidence type="ECO:0000256" key="6">
    <source>
        <dbReference type="ARBA" id="ARBA00022786"/>
    </source>
</evidence>
<dbReference type="PANTHER" id="PTHR24006:SF758">
    <property type="entry name" value="UBIQUITIN CARBOXYL-TERMINAL HYDROLASE 36"/>
    <property type="match status" value="1"/>
</dbReference>
<evidence type="ECO:0000259" key="14">
    <source>
        <dbReference type="PROSITE" id="PS50235"/>
    </source>
</evidence>
<dbReference type="GO" id="GO:0006508">
    <property type="term" value="P:proteolysis"/>
    <property type="evidence" value="ECO:0007669"/>
    <property type="project" value="UniProtKB-KW"/>
</dbReference>
<dbReference type="GO" id="GO:0005730">
    <property type="term" value="C:nucleolus"/>
    <property type="evidence" value="ECO:0007669"/>
    <property type="project" value="UniProtKB-SubCell"/>
</dbReference>
<keyword evidence="5" id="KW-0645">Protease</keyword>
<evidence type="ECO:0000256" key="8">
    <source>
        <dbReference type="ARBA" id="ARBA00022807"/>
    </source>
</evidence>
<name>A0A183CZ02_9BILA</name>
<evidence type="ECO:0000256" key="10">
    <source>
        <dbReference type="ARBA" id="ARBA00041300"/>
    </source>
</evidence>
<comment type="similarity">
    <text evidence="3">Belongs to the peptidase C19 family.</text>
</comment>
<dbReference type="CDD" id="cd02257">
    <property type="entry name" value="Peptidase_C19"/>
    <property type="match status" value="1"/>
</dbReference>
<dbReference type="SUPFAM" id="SSF54001">
    <property type="entry name" value="Cysteine proteinases"/>
    <property type="match status" value="1"/>
</dbReference>
<gene>
    <name evidence="15" type="ORF">GPUH_LOCUS1693</name>
</gene>
<evidence type="ECO:0000256" key="11">
    <source>
        <dbReference type="ARBA" id="ARBA00042154"/>
    </source>
</evidence>
<dbReference type="AlphaFoldDB" id="A0A183CZ02"/>
<evidence type="ECO:0000256" key="1">
    <source>
        <dbReference type="ARBA" id="ARBA00000707"/>
    </source>
</evidence>
<keyword evidence="6" id="KW-0833">Ubl conjugation pathway</keyword>
<dbReference type="Gene3D" id="3.90.70.10">
    <property type="entry name" value="Cysteine proteinases"/>
    <property type="match status" value="1"/>
</dbReference>
<evidence type="ECO:0000256" key="13">
    <source>
        <dbReference type="ARBA" id="ARBA00043009"/>
    </source>
</evidence>
<evidence type="ECO:0000256" key="4">
    <source>
        <dbReference type="ARBA" id="ARBA00012759"/>
    </source>
</evidence>
<dbReference type="InterPro" id="IPR038765">
    <property type="entry name" value="Papain-like_cys_pep_sf"/>
</dbReference>
<proteinExistence type="inferred from homology"/>
<reference evidence="17" key="1">
    <citation type="submission" date="2016-06" db="UniProtKB">
        <authorList>
            <consortium name="WormBaseParasite"/>
        </authorList>
    </citation>
    <scope>IDENTIFICATION</scope>
</reference>
<evidence type="ECO:0000256" key="7">
    <source>
        <dbReference type="ARBA" id="ARBA00022801"/>
    </source>
</evidence>
<dbReference type="Proteomes" id="UP000271098">
    <property type="component" value="Unassembled WGS sequence"/>
</dbReference>
<accession>A0A183CZ02</accession>
<evidence type="ECO:0000256" key="2">
    <source>
        <dbReference type="ARBA" id="ARBA00004604"/>
    </source>
</evidence>
<dbReference type="EC" id="3.4.19.12" evidence="4"/>
<comment type="subcellular location">
    <subcellularLocation>
        <location evidence="2">Nucleus</location>
        <location evidence="2">Nucleolus</location>
    </subcellularLocation>
</comment>
<dbReference type="GO" id="GO:0005829">
    <property type="term" value="C:cytosol"/>
    <property type="evidence" value="ECO:0007669"/>
    <property type="project" value="TreeGrafter"/>
</dbReference>
<keyword evidence="16" id="KW-1185">Reference proteome</keyword>
<dbReference type="InterPro" id="IPR028889">
    <property type="entry name" value="USP"/>
</dbReference>
<evidence type="ECO:0000256" key="9">
    <source>
        <dbReference type="ARBA" id="ARBA00039432"/>
    </source>
</evidence>
<dbReference type="InterPro" id="IPR050164">
    <property type="entry name" value="Peptidase_C19"/>
</dbReference>
<dbReference type="GO" id="GO:0004843">
    <property type="term" value="F:cysteine-type deubiquitinase activity"/>
    <property type="evidence" value="ECO:0007669"/>
    <property type="project" value="UniProtKB-EC"/>
</dbReference>
<dbReference type="GO" id="GO:0016579">
    <property type="term" value="P:protein deubiquitination"/>
    <property type="evidence" value="ECO:0007669"/>
    <property type="project" value="InterPro"/>
</dbReference>
<dbReference type="WBParaSite" id="GPUH_0000169701-mRNA-1">
    <property type="protein sequence ID" value="GPUH_0000169701-mRNA-1"/>
    <property type="gene ID" value="GPUH_0000169701"/>
</dbReference>
<dbReference type="GO" id="GO:0042981">
    <property type="term" value="P:regulation of apoptotic process"/>
    <property type="evidence" value="ECO:0007669"/>
    <property type="project" value="TreeGrafter"/>
</dbReference>
<dbReference type="OrthoDB" id="420187at2759"/>
<evidence type="ECO:0000313" key="16">
    <source>
        <dbReference type="Proteomes" id="UP000271098"/>
    </source>
</evidence>
<feature type="domain" description="USP" evidence="14">
    <location>
        <begin position="1"/>
        <end position="212"/>
    </location>
</feature>
<dbReference type="EMBL" id="UYRT01002166">
    <property type="protein sequence ID" value="VDK30711.1"/>
    <property type="molecule type" value="Genomic_DNA"/>
</dbReference>
<dbReference type="PROSITE" id="PS50235">
    <property type="entry name" value="USP_3"/>
    <property type="match status" value="1"/>
</dbReference>
<protein>
    <recommendedName>
        <fullName evidence="9">Ubiquitin carboxyl-terminal hydrolase 36</fullName>
        <ecNumber evidence="4">3.4.19.12</ecNumber>
    </recommendedName>
    <alternativeName>
        <fullName evidence="12">Deubiquitinating enzyme 36</fullName>
    </alternativeName>
    <alternativeName>
        <fullName evidence="11">Protein scrawny</fullName>
    </alternativeName>
    <alternativeName>
        <fullName evidence="10">Ubiquitin thioesterase 36</fullName>
    </alternativeName>
    <alternativeName>
        <fullName evidence="13">Ubiquitin-specific-processing protease 36</fullName>
    </alternativeName>
</protein>
<evidence type="ECO:0000256" key="5">
    <source>
        <dbReference type="ARBA" id="ARBA00022670"/>
    </source>
</evidence>
<dbReference type="InterPro" id="IPR001394">
    <property type="entry name" value="Peptidase_C19_UCH"/>
</dbReference>